<accession>A0AC35FRS5</accession>
<evidence type="ECO:0000313" key="2">
    <source>
        <dbReference type="WBParaSite" id="PS1159_v2.g20251.t1"/>
    </source>
</evidence>
<reference evidence="2" key="1">
    <citation type="submission" date="2022-11" db="UniProtKB">
        <authorList>
            <consortium name="WormBaseParasite"/>
        </authorList>
    </citation>
    <scope>IDENTIFICATION</scope>
</reference>
<evidence type="ECO:0000313" key="1">
    <source>
        <dbReference type="Proteomes" id="UP000887580"/>
    </source>
</evidence>
<proteinExistence type="predicted"/>
<protein>
    <submittedName>
        <fullName evidence="2">C2 domain-containing protein</fullName>
    </submittedName>
</protein>
<name>A0AC35FRS5_9BILA</name>
<sequence length="391" mass="42751">MVNLGITRKILSNSMPQLNCGESTKSSSDGDDPSVHGLDPSLYVTGGSASSYSVTDVAPTTNGGSCAALNGTSETMTVSTSNSWPENEPRPKGLGLIHCTLQHFPVRKRLKVSILKIEGLAGELKPELEIQPFCKVILVPGKNFKQQISAVKRGRNAVFNQEFFFDNITTEELDSKTLQIEVFHQSTTKLQKDMEIGEICVPLKDLTQLHTKKEVRIVEELKFKTNAKKVGKISITTAIQNGVLTVGIIKVDDLPKWGIIGAPDVCVRVRIFQEGAKDSTQVKHSRVIKSTCSAVYKESIAFLIQAKPADLAKTQVTVSVHDTSRSATGDDIIGSVFLGPHSIDKSESEQWKNTIEHLGKEYKGSHNLKPPSINNHNPDVHVSETHSDSEE</sequence>
<dbReference type="WBParaSite" id="PS1159_v2.g20251.t1">
    <property type="protein sequence ID" value="PS1159_v2.g20251.t1"/>
    <property type="gene ID" value="PS1159_v2.g20251"/>
</dbReference>
<dbReference type="Proteomes" id="UP000887580">
    <property type="component" value="Unplaced"/>
</dbReference>
<organism evidence="1 2">
    <name type="scientific">Panagrolaimus sp. PS1159</name>
    <dbReference type="NCBI Taxonomy" id="55785"/>
    <lineage>
        <taxon>Eukaryota</taxon>
        <taxon>Metazoa</taxon>
        <taxon>Ecdysozoa</taxon>
        <taxon>Nematoda</taxon>
        <taxon>Chromadorea</taxon>
        <taxon>Rhabditida</taxon>
        <taxon>Tylenchina</taxon>
        <taxon>Panagrolaimomorpha</taxon>
        <taxon>Panagrolaimoidea</taxon>
        <taxon>Panagrolaimidae</taxon>
        <taxon>Panagrolaimus</taxon>
    </lineage>
</organism>